<dbReference type="SUPFAM" id="SSF63829">
    <property type="entry name" value="Calcium-dependent phosphotriesterase"/>
    <property type="match status" value="1"/>
</dbReference>
<dbReference type="GO" id="GO:0043565">
    <property type="term" value="F:sequence-specific DNA binding"/>
    <property type="evidence" value="ECO:0007669"/>
    <property type="project" value="InterPro"/>
</dbReference>
<reference evidence="16 17" key="1">
    <citation type="journal article" date="2012" name="Int. J. Syst. Evol. Microbiol.">
        <title>Flammeovirga pacifica sp. nov., isolated from deep-sea sediment.</title>
        <authorList>
            <person name="Xu H."/>
            <person name="Fu Y."/>
            <person name="Yang N."/>
            <person name="Ding Z."/>
            <person name="Lai Q."/>
            <person name="Zeng R."/>
        </authorList>
    </citation>
    <scope>NUCLEOTIDE SEQUENCE [LARGE SCALE GENOMIC DNA]</scope>
    <source>
        <strain evidence="17">DSM 24597 / LMG 26175 / WPAGA1</strain>
    </source>
</reference>
<dbReference type="Pfam" id="PF02518">
    <property type="entry name" value="HATPase_c"/>
    <property type="match status" value="1"/>
</dbReference>
<dbReference type="Gene3D" id="3.30.565.10">
    <property type="entry name" value="Histidine kinase-like ATPase, C-terminal domain"/>
    <property type="match status" value="1"/>
</dbReference>
<keyword evidence="6" id="KW-0418">Kinase</keyword>
<evidence type="ECO:0000259" key="14">
    <source>
        <dbReference type="PROSITE" id="PS50109"/>
    </source>
</evidence>
<dbReference type="Gene3D" id="3.40.50.2300">
    <property type="match status" value="1"/>
</dbReference>
<dbReference type="InterPro" id="IPR011110">
    <property type="entry name" value="Reg_prop"/>
</dbReference>
<dbReference type="InterPro" id="IPR018060">
    <property type="entry name" value="HTH_AraC"/>
</dbReference>
<dbReference type="SUPFAM" id="SSF46689">
    <property type="entry name" value="Homeodomain-like"/>
    <property type="match status" value="1"/>
</dbReference>
<dbReference type="InterPro" id="IPR001789">
    <property type="entry name" value="Sig_transdc_resp-reg_receiver"/>
</dbReference>
<dbReference type="PRINTS" id="PR00344">
    <property type="entry name" value="BCTRLSENSOR"/>
</dbReference>
<dbReference type="Pfam" id="PF07495">
    <property type="entry name" value="Y_Y_Y"/>
    <property type="match status" value="1"/>
</dbReference>
<evidence type="ECO:0000256" key="6">
    <source>
        <dbReference type="ARBA" id="ARBA00022777"/>
    </source>
</evidence>
<evidence type="ECO:0000256" key="1">
    <source>
        <dbReference type="ARBA" id="ARBA00000085"/>
    </source>
</evidence>
<dbReference type="InterPro" id="IPR011006">
    <property type="entry name" value="CheY-like_superfamily"/>
</dbReference>
<evidence type="ECO:0000256" key="2">
    <source>
        <dbReference type="ARBA" id="ARBA00012438"/>
    </source>
</evidence>
<evidence type="ECO:0000313" key="17">
    <source>
        <dbReference type="Proteomes" id="UP000179797"/>
    </source>
</evidence>
<comment type="caution">
    <text evidence="16">The sequence shown here is derived from an EMBL/GenBank/DDBJ whole genome shotgun (WGS) entry which is preliminary data.</text>
</comment>
<evidence type="ECO:0000256" key="11">
    <source>
        <dbReference type="PROSITE-ProRule" id="PRU00169"/>
    </source>
</evidence>
<dbReference type="EC" id="2.7.13.3" evidence="2"/>
<dbReference type="InterPro" id="IPR005467">
    <property type="entry name" value="His_kinase_dom"/>
</dbReference>
<dbReference type="GO" id="GO:0000155">
    <property type="term" value="F:phosphorelay sensor kinase activity"/>
    <property type="evidence" value="ECO:0007669"/>
    <property type="project" value="InterPro"/>
</dbReference>
<keyword evidence="3 11" id="KW-0597">Phosphoprotein</keyword>
<evidence type="ECO:0000259" key="13">
    <source>
        <dbReference type="PROSITE" id="PS01124"/>
    </source>
</evidence>
<evidence type="ECO:0000256" key="5">
    <source>
        <dbReference type="ARBA" id="ARBA00022741"/>
    </source>
</evidence>
<dbReference type="Gene3D" id="1.10.287.130">
    <property type="match status" value="1"/>
</dbReference>
<dbReference type="SUPFAM" id="SSF55874">
    <property type="entry name" value="ATPase domain of HSP90 chaperone/DNA topoisomerase II/histidine kinase"/>
    <property type="match status" value="1"/>
</dbReference>
<dbReference type="InterPro" id="IPR013783">
    <property type="entry name" value="Ig-like_fold"/>
</dbReference>
<dbReference type="PROSITE" id="PS50109">
    <property type="entry name" value="HIS_KIN"/>
    <property type="match status" value="1"/>
</dbReference>
<dbReference type="CDD" id="cd17574">
    <property type="entry name" value="REC_OmpR"/>
    <property type="match status" value="1"/>
</dbReference>
<feature type="domain" description="HTH araC/xylS-type" evidence="13">
    <location>
        <begin position="1301"/>
        <end position="1400"/>
    </location>
</feature>
<dbReference type="PANTHER" id="PTHR43547:SF2">
    <property type="entry name" value="HYBRID SIGNAL TRANSDUCTION HISTIDINE KINASE C"/>
    <property type="match status" value="1"/>
</dbReference>
<dbReference type="InterPro" id="IPR009057">
    <property type="entry name" value="Homeodomain-like_sf"/>
</dbReference>
<feature type="domain" description="Response regulatory" evidence="15">
    <location>
        <begin position="1154"/>
        <end position="1269"/>
    </location>
</feature>
<protein>
    <recommendedName>
        <fullName evidence="2">histidine kinase</fullName>
        <ecNumber evidence="2">2.7.13.3</ecNumber>
    </recommendedName>
</protein>
<dbReference type="InterPro" id="IPR003594">
    <property type="entry name" value="HATPase_dom"/>
</dbReference>
<dbReference type="GO" id="GO:0005524">
    <property type="term" value="F:ATP binding"/>
    <property type="evidence" value="ECO:0007669"/>
    <property type="project" value="UniProtKB-KW"/>
</dbReference>
<dbReference type="SMART" id="SM00448">
    <property type="entry name" value="REC"/>
    <property type="match status" value="1"/>
</dbReference>
<evidence type="ECO:0000256" key="3">
    <source>
        <dbReference type="ARBA" id="ARBA00022553"/>
    </source>
</evidence>
<dbReference type="FunFam" id="1.10.287.130:FF:000045">
    <property type="entry name" value="Two-component system sensor histidine kinase/response regulator"/>
    <property type="match status" value="1"/>
</dbReference>
<evidence type="ECO:0000313" key="16">
    <source>
        <dbReference type="EMBL" id="OHX67106.1"/>
    </source>
</evidence>
<dbReference type="FunFam" id="3.30.565.10:FF:000037">
    <property type="entry name" value="Hybrid sensor histidine kinase/response regulator"/>
    <property type="match status" value="1"/>
</dbReference>
<dbReference type="Pfam" id="PF00072">
    <property type="entry name" value="Response_reg"/>
    <property type="match status" value="1"/>
</dbReference>
<dbReference type="CDD" id="cd00082">
    <property type="entry name" value="HisKA"/>
    <property type="match status" value="1"/>
</dbReference>
<dbReference type="Gene3D" id="2.130.10.10">
    <property type="entry name" value="YVTN repeat-like/Quinoprotein amine dehydrogenase"/>
    <property type="match status" value="2"/>
</dbReference>
<feature type="modified residue" description="4-aspartylphosphate" evidence="11">
    <location>
        <position position="1202"/>
    </location>
</feature>
<dbReference type="InterPro" id="IPR036097">
    <property type="entry name" value="HisK_dim/P_sf"/>
</dbReference>
<dbReference type="InterPro" id="IPR011123">
    <property type="entry name" value="Y_Y_Y"/>
</dbReference>
<comment type="catalytic activity">
    <reaction evidence="1">
        <text>ATP + protein L-histidine = ADP + protein N-phospho-L-histidine.</text>
        <dbReference type="EC" id="2.7.13.3"/>
    </reaction>
</comment>
<evidence type="ECO:0000256" key="9">
    <source>
        <dbReference type="ARBA" id="ARBA00023015"/>
    </source>
</evidence>
<dbReference type="PANTHER" id="PTHR43547">
    <property type="entry name" value="TWO-COMPONENT HISTIDINE KINASE"/>
    <property type="match status" value="1"/>
</dbReference>
<evidence type="ECO:0000256" key="4">
    <source>
        <dbReference type="ARBA" id="ARBA00022679"/>
    </source>
</evidence>
<dbReference type="OrthoDB" id="9806995at2"/>
<keyword evidence="4" id="KW-0808">Transferase</keyword>
<dbReference type="CDD" id="cd00075">
    <property type="entry name" value="HATPase"/>
    <property type="match status" value="1"/>
</dbReference>
<keyword evidence="12" id="KW-0472">Membrane</keyword>
<dbReference type="STRING" id="915059.NH26_12515"/>
<dbReference type="InterPro" id="IPR015943">
    <property type="entry name" value="WD40/YVTN_repeat-like_dom_sf"/>
</dbReference>
<evidence type="ECO:0000256" key="12">
    <source>
        <dbReference type="SAM" id="Phobius"/>
    </source>
</evidence>
<feature type="transmembrane region" description="Helical" evidence="12">
    <location>
        <begin position="842"/>
        <end position="865"/>
    </location>
</feature>
<dbReference type="SUPFAM" id="SSF47384">
    <property type="entry name" value="Homodimeric domain of signal transducing histidine kinase"/>
    <property type="match status" value="1"/>
</dbReference>
<organism evidence="16 17">
    <name type="scientific">Flammeovirga pacifica</name>
    <dbReference type="NCBI Taxonomy" id="915059"/>
    <lineage>
        <taxon>Bacteria</taxon>
        <taxon>Pseudomonadati</taxon>
        <taxon>Bacteroidota</taxon>
        <taxon>Cytophagia</taxon>
        <taxon>Cytophagales</taxon>
        <taxon>Flammeovirgaceae</taxon>
        <taxon>Flammeovirga</taxon>
    </lineage>
</organism>
<dbReference type="SMART" id="SM00387">
    <property type="entry name" value="HATPase_c"/>
    <property type="match status" value="1"/>
</dbReference>
<sequence length="1406" mass="161226">MMNEWVTFLITRIDLLFDRMKWTFNQYFRTPINVIRLLTLSPSVKLWFYLLISINISISFAKIKQVKEYEINKVSNISQLDVRDVFKDSKGFLWLATSDGLVRYNGLDSKVYRVSSSANSISSNMIRKISEDQLGNIWVSTFGKGLSRLDVKTETFTNYSIKSDQHYQLKTNDISSFLIDENTIWVGNWDQLIRVDLDVNNDKIIRQSSINLMDIDTSLHQVVVQTIFKGKDNHIWLGLNSSLVRINTTNKALDQINFDKIEGNVAALHYCDERLITSGEFVSSLEGQQNNLYLKELNYQSANTIAYKDGILWLGNRKGVFAYHLSQNGLQLIKFYQATSNSGRSYHPVTSIILDNDKVWVATTGGGVYLIEQPNHLFEHYQQTENNSLYDDHVKAIFEDSQQNLWVGTELGGLNYLIKENKYNYDNGFGQLSIKNYPSENNRVYAIAEQHFPHSALRDRLIWLGTTFPTFLIALDPSTMQLLPQSPIAKKLGFVFDIEVQNDSTLWIGTYNDGLWRIRVDKDGSILSAQNFDKNNGSLTSDIIRSILLDSHQNLWVGTDKGLNLIKSTELEKTHPKVITFREGKSKKSLPNEYILKIFESHDGTIWMGSMGGGLIYCQPSEQPVFKSITVEHGLANNSIKSIEEDAEHNLWLSSNLGLTKFNPSTSQCVNYTTSDGLQANEFEDLVSYTRKSGQILFGGVNGINTFYPNQIHLDSVPPNLYFSELQILNEVIYPHKKYEGKTILENSIEHTQKIILGHDQNSFSIAFEAFQFNYPDKVKFKYKLEGFDKKWTSTRHNNQQAKYTNLPAGDYILKVNAANSDNFWSDQPKELKITIQRHPFLSNYAIVIYVLSTFLLLIIIYRIYSRIRKQKKEVFIAGLEKKNAEEAAQSKLRFFTNISHEFRTPLTLITIPLDRLINSIDLSEVEKKKHLKIIKQNADLMLRLVNQILDFRKLEQNKMQLSMQSMNIIEFISSIVKGFQPLADNKEITLQFKSKSQALNMSFDPDCVEKIVNNLISNALKFTSKKGTVLMEIEEIDQKVLIKVTDNGIGIKESDKPFLFQRYFQRSDKSKMLRNGTGIGLSLIKNLVDLHQGVIEVESKEGEGSVFKVFLPMVHHEVGEVIPQDKIYEETYTNEDIINRVGNTFSLQQKKYSLLIVEDNEELRALIVSLFDQMYHVLEAEDGEQGYQKCIQHQPDIIISDVMMPKMNGLDMLHKIKSDDIVNHIPIILLTAKSTNENQIEGLMEGADAYVSKPFDQNVLSSIVFSILKNRERLIEKFDKEIKINPSLISTQKPDVQFIEKVLKIIEENLDNSDFNVDQLANDYGLSRNHLNKKLKALTGETALSFIRNVRLKHAAELFKQGNTNISEVTWKVGYSDLATFRKRFKEKFGVSPSDYVNNTIQYNE</sequence>
<dbReference type="InterPro" id="IPR003661">
    <property type="entry name" value="HisK_dim/P_dom"/>
</dbReference>
<dbReference type="SMART" id="SM00342">
    <property type="entry name" value="HTH_ARAC"/>
    <property type="match status" value="1"/>
</dbReference>
<gene>
    <name evidence="16" type="ORF">NH26_12515</name>
</gene>
<keyword evidence="9" id="KW-0805">Transcription regulation</keyword>
<dbReference type="SUPFAM" id="SSF52172">
    <property type="entry name" value="CheY-like"/>
    <property type="match status" value="1"/>
</dbReference>
<dbReference type="GO" id="GO:0003700">
    <property type="term" value="F:DNA-binding transcription factor activity"/>
    <property type="evidence" value="ECO:0007669"/>
    <property type="project" value="InterPro"/>
</dbReference>
<keyword evidence="12" id="KW-0812">Transmembrane</keyword>
<dbReference type="Pfam" id="PF12833">
    <property type="entry name" value="HTH_18"/>
    <property type="match status" value="1"/>
</dbReference>
<dbReference type="Pfam" id="PF07494">
    <property type="entry name" value="Reg_prop"/>
    <property type="match status" value="2"/>
</dbReference>
<dbReference type="SUPFAM" id="SSF50998">
    <property type="entry name" value="Quinoprotein alcohol dehydrogenase-like"/>
    <property type="match status" value="1"/>
</dbReference>
<dbReference type="PROSITE" id="PS50110">
    <property type="entry name" value="RESPONSE_REGULATORY"/>
    <property type="match status" value="1"/>
</dbReference>
<dbReference type="SMART" id="SM00388">
    <property type="entry name" value="HisKA"/>
    <property type="match status" value="1"/>
</dbReference>
<dbReference type="PROSITE" id="PS01124">
    <property type="entry name" value="HTH_ARAC_FAMILY_2"/>
    <property type="match status" value="1"/>
</dbReference>
<name>A0A1S1Z1G0_FLAPC</name>
<proteinExistence type="predicted"/>
<evidence type="ECO:0000259" key="15">
    <source>
        <dbReference type="PROSITE" id="PS50110"/>
    </source>
</evidence>
<evidence type="ECO:0000256" key="7">
    <source>
        <dbReference type="ARBA" id="ARBA00022840"/>
    </source>
</evidence>
<keyword evidence="17" id="KW-1185">Reference proteome</keyword>
<keyword evidence="8" id="KW-0902">Two-component regulatory system</keyword>
<dbReference type="InterPro" id="IPR011047">
    <property type="entry name" value="Quinoprotein_ADH-like_sf"/>
</dbReference>
<dbReference type="Gene3D" id="2.60.40.10">
    <property type="entry name" value="Immunoglobulins"/>
    <property type="match status" value="1"/>
</dbReference>
<dbReference type="InterPro" id="IPR036890">
    <property type="entry name" value="HATPase_C_sf"/>
</dbReference>
<feature type="domain" description="Histidine kinase" evidence="14">
    <location>
        <begin position="898"/>
        <end position="1116"/>
    </location>
</feature>
<keyword evidence="10" id="KW-0804">Transcription</keyword>
<keyword evidence="5" id="KW-0547">Nucleotide-binding</keyword>
<dbReference type="InterPro" id="IPR004358">
    <property type="entry name" value="Sig_transdc_His_kin-like_C"/>
</dbReference>
<evidence type="ECO:0000256" key="8">
    <source>
        <dbReference type="ARBA" id="ARBA00023012"/>
    </source>
</evidence>
<dbReference type="Pfam" id="PF00512">
    <property type="entry name" value="HisKA"/>
    <property type="match status" value="1"/>
</dbReference>
<evidence type="ECO:0000256" key="10">
    <source>
        <dbReference type="ARBA" id="ARBA00023163"/>
    </source>
</evidence>
<dbReference type="EMBL" id="JRYR02000001">
    <property type="protein sequence ID" value="OHX67106.1"/>
    <property type="molecule type" value="Genomic_DNA"/>
</dbReference>
<keyword evidence="12" id="KW-1133">Transmembrane helix</keyword>
<accession>A0A1S1Z1G0</accession>
<keyword evidence="7" id="KW-0067">ATP-binding</keyword>
<dbReference type="Proteomes" id="UP000179797">
    <property type="component" value="Unassembled WGS sequence"/>
</dbReference>
<dbReference type="Gene3D" id="1.10.10.60">
    <property type="entry name" value="Homeodomain-like"/>
    <property type="match status" value="2"/>
</dbReference>